<dbReference type="EMBL" id="JBHRXP010000001">
    <property type="protein sequence ID" value="MFC3578781.1"/>
    <property type="molecule type" value="Genomic_DNA"/>
</dbReference>
<feature type="domain" description="Glutamyl/glutaminyl-tRNA synthetase class Ib catalytic" evidence="8">
    <location>
        <begin position="14"/>
        <end position="255"/>
    </location>
</feature>
<dbReference type="InterPro" id="IPR014729">
    <property type="entry name" value="Rossmann-like_a/b/a_fold"/>
</dbReference>
<evidence type="ECO:0000256" key="3">
    <source>
        <dbReference type="ARBA" id="ARBA00022741"/>
    </source>
</evidence>
<proteinExistence type="inferred from homology"/>
<dbReference type="NCBIfam" id="NF004315">
    <property type="entry name" value="PRK05710.1-4"/>
    <property type="match status" value="1"/>
</dbReference>
<dbReference type="InterPro" id="IPR020058">
    <property type="entry name" value="Glu/Gln-tRNA-synth_Ib_cat-dom"/>
</dbReference>
<dbReference type="Gene3D" id="3.40.50.620">
    <property type="entry name" value="HUPs"/>
    <property type="match status" value="1"/>
</dbReference>
<dbReference type="InterPro" id="IPR001412">
    <property type="entry name" value="aa-tRNA-synth_I_CS"/>
</dbReference>
<evidence type="ECO:0000256" key="1">
    <source>
        <dbReference type="ARBA" id="ARBA00022598"/>
    </source>
</evidence>
<comment type="similarity">
    <text evidence="7">Belongs to the class-I aminoacyl-tRNA synthetase family.</text>
</comment>
<sequence>MTARHVTHGQEGLVTRFAPSPTGRLHLGHAYAALQAHDRAAAAGGHFLLRIEDIDGTRSRPEHVAGIIEDLRWLGLDWDGEILFQSARLTAYQAALDTLQAQGLLYRCYCTRAEIAHLSAPHGPGAVYPGTCRHAAPRDDLPHAWRIDMARAAALAGPLDWHDELAGVQRADPLAAGDVVLARKDAPASYHLAVVVDDAFQRVTHIVRGRDLFEATHVHRLLQQLLGLPTPIYRHHPLLRGADGARLAKRTGAPSLASLRAAGMDGRVLADDLRAGRLPIGFTLPNA</sequence>
<accession>A0ABV7SR12</accession>
<dbReference type="GO" id="GO:0016874">
    <property type="term" value="F:ligase activity"/>
    <property type="evidence" value="ECO:0007669"/>
    <property type="project" value="UniProtKB-KW"/>
</dbReference>
<evidence type="ECO:0000256" key="7">
    <source>
        <dbReference type="RuleBase" id="RU363037"/>
    </source>
</evidence>
<dbReference type="PANTHER" id="PTHR43311:SF1">
    <property type="entry name" value="GLUTAMYL-Q TRNA(ASP) SYNTHETASE"/>
    <property type="match status" value="1"/>
</dbReference>
<keyword evidence="6 7" id="KW-0030">Aminoacyl-tRNA synthetase</keyword>
<gene>
    <name evidence="9" type="primary">gluQRS</name>
    <name evidence="9" type="ORF">ACFONA_01280</name>
</gene>
<evidence type="ECO:0000259" key="8">
    <source>
        <dbReference type="Pfam" id="PF00749"/>
    </source>
</evidence>
<protein>
    <submittedName>
        <fullName evidence="9">tRNA glutamyl-Q(34) synthetase GluQRS</fullName>
        <ecNumber evidence="9">6.1.1.-</ecNumber>
    </submittedName>
</protein>
<comment type="caution">
    <text evidence="9">The sequence shown here is derived from an EMBL/GenBank/DDBJ whole genome shotgun (WGS) entry which is preliminary data.</text>
</comment>
<dbReference type="InterPro" id="IPR049940">
    <property type="entry name" value="GluQ/Sye"/>
</dbReference>
<dbReference type="Pfam" id="PF00749">
    <property type="entry name" value="tRNA-synt_1c"/>
    <property type="match status" value="1"/>
</dbReference>
<dbReference type="Proteomes" id="UP001595713">
    <property type="component" value="Unassembled WGS sequence"/>
</dbReference>
<keyword evidence="7" id="KW-0648">Protein biosynthesis</keyword>
<evidence type="ECO:0000256" key="2">
    <source>
        <dbReference type="ARBA" id="ARBA00022723"/>
    </source>
</evidence>
<dbReference type="InterPro" id="IPR000924">
    <property type="entry name" value="Glu/Gln-tRNA-synth"/>
</dbReference>
<dbReference type="EC" id="6.1.1.-" evidence="9"/>
<evidence type="ECO:0000256" key="6">
    <source>
        <dbReference type="ARBA" id="ARBA00023146"/>
    </source>
</evidence>
<evidence type="ECO:0000256" key="4">
    <source>
        <dbReference type="ARBA" id="ARBA00022833"/>
    </source>
</evidence>
<evidence type="ECO:0000256" key="5">
    <source>
        <dbReference type="ARBA" id="ARBA00022840"/>
    </source>
</evidence>
<reference evidence="10" key="1">
    <citation type="journal article" date="2019" name="Int. J. Syst. Evol. Microbiol.">
        <title>The Global Catalogue of Microorganisms (GCM) 10K type strain sequencing project: providing services to taxonomists for standard genome sequencing and annotation.</title>
        <authorList>
            <consortium name="The Broad Institute Genomics Platform"/>
            <consortium name="The Broad Institute Genome Sequencing Center for Infectious Disease"/>
            <person name="Wu L."/>
            <person name="Ma J."/>
        </authorList>
    </citation>
    <scope>NUCLEOTIDE SEQUENCE [LARGE SCALE GENOMIC DNA]</scope>
    <source>
        <strain evidence="10">KCTC 42739</strain>
    </source>
</reference>
<evidence type="ECO:0000313" key="10">
    <source>
        <dbReference type="Proteomes" id="UP001595713"/>
    </source>
</evidence>
<keyword evidence="3 7" id="KW-0547">Nucleotide-binding</keyword>
<keyword evidence="5 7" id="KW-0067">ATP-binding</keyword>
<dbReference type="PRINTS" id="PR00987">
    <property type="entry name" value="TRNASYNTHGLU"/>
</dbReference>
<keyword evidence="4" id="KW-0862">Zinc</keyword>
<dbReference type="SUPFAM" id="SSF52374">
    <property type="entry name" value="Nucleotidylyl transferase"/>
    <property type="match status" value="1"/>
</dbReference>
<dbReference type="PANTHER" id="PTHR43311">
    <property type="entry name" value="GLUTAMATE--TRNA LIGASE"/>
    <property type="match status" value="1"/>
</dbReference>
<keyword evidence="1 7" id="KW-0436">Ligase</keyword>
<keyword evidence="2" id="KW-0479">Metal-binding</keyword>
<organism evidence="9 10">
    <name type="scientific">Sphingomonas hylomeconis</name>
    <dbReference type="NCBI Taxonomy" id="1395958"/>
    <lineage>
        <taxon>Bacteria</taxon>
        <taxon>Pseudomonadati</taxon>
        <taxon>Pseudomonadota</taxon>
        <taxon>Alphaproteobacteria</taxon>
        <taxon>Sphingomonadales</taxon>
        <taxon>Sphingomonadaceae</taxon>
        <taxon>Sphingomonas</taxon>
    </lineage>
</organism>
<evidence type="ECO:0000313" key="9">
    <source>
        <dbReference type="EMBL" id="MFC3578781.1"/>
    </source>
</evidence>
<keyword evidence="10" id="KW-1185">Reference proteome</keyword>
<name>A0ABV7SR12_9SPHN</name>
<dbReference type="PROSITE" id="PS00178">
    <property type="entry name" value="AA_TRNA_LIGASE_I"/>
    <property type="match status" value="1"/>
</dbReference>